<comment type="catalytic activity">
    <reaction evidence="1 4">
        <text>a uridine in RNA = a pseudouridine in RNA</text>
        <dbReference type="Rhea" id="RHEA:48348"/>
        <dbReference type="Rhea" id="RHEA-COMP:12068"/>
        <dbReference type="Rhea" id="RHEA-COMP:12069"/>
        <dbReference type="ChEBI" id="CHEBI:65314"/>
        <dbReference type="ChEBI" id="CHEBI:65315"/>
    </reaction>
</comment>
<evidence type="ECO:0000259" key="5">
    <source>
        <dbReference type="Pfam" id="PF00849"/>
    </source>
</evidence>
<gene>
    <name evidence="6" type="ORF">HMPREF0539_1843</name>
</gene>
<dbReference type="EMBL" id="ACIZ01000071">
    <property type="protein sequence ID" value="EEN80111.1"/>
    <property type="molecule type" value="Genomic_DNA"/>
</dbReference>
<evidence type="ECO:0000256" key="3">
    <source>
        <dbReference type="PIRSR" id="PIRSR606225-1"/>
    </source>
</evidence>
<dbReference type="InterPro" id="IPR020103">
    <property type="entry name" value="PsdUridine_synth_cat_dom_sf"/>
</dbReference>
<keyword evidence="7" id="KW-1185">Reference proteome</keyword>
<dbReference type="HOGENOM" id="CLU_016902_8_1_9"/>
<dbReference type="InterPro" id="IPR050188">
    <property type="entry name" value="RluA_PseudoU_synthase"/>
</dbReference>
<evidence type="ECO:0000256" key="1">
    <source>
        <dbReference type="ARBA" id="ARBA00000073"/>
    </source>
</evidence>
<dbReference type="Pfam" id="PF00849">
    <property type="entry name" value="PseudoU_synth_2"/>
    <property type="match status" value="1"/>
</dbReference>
<evidence type="ECO:0000256" key="4">
    <source>
        <dbReference type="RuleBase" id="RU362028"/>
    </source>
</evidence>
<dbReference type="AlphaFoldDB" id="C2JY58"/>
<dbReference type="InterPro" id="IPR006145">
    <property type="entry name" value="PsdUridine_synth_RsuA/RluA"/>
</dbReference>
<proteinExistence type="inferred from homology"/>
<sequence length="310" mass="34965">MNLIYCSIGRCQPSLDRLFLSKLYDQTNRGVLLLFQTSAIAQNHASLRDQLQDWLIPRKRQHQMRVAQTIQVNGHYRHFNEPVKNGDLISLTYDELVHRTYVPETPHLNTRYEDDDLLIVDKPAGMKTHPNQPGETGTLMNQAAAYLAPFPALITHRLDMATSGLLVIAKNPLAQAIINRQLTTKTMHRDYLAVVPSGIPEKGTIQAPIGHDPDDKRKRMIRADGAFAVTHYHRIAETADTATIELNLETGRTHQIRVHLASIGFPIIGDPLYAATETATRMQLHAFRVRLIRPLTIEPLTVTSPSPFRQ</sequence>
<evidence type="ECO:0000256" key="2">
    <source>
        <dbReference type="ARBA" id="ARBA00010876"/>
    </source>
</evidence>
<dbReference type="NCBIfam" id="TIGR00005">
    <property type="entry name" value="rluA_subfam"/>
    <property type="match status" value="1"/>
</dbReference>
<reference evidence="6" key="1">
    <citation type="submission" date="2009-01" db="EMBL/GenBank/DDBJ databases">
        <authorList>
            <person name="Qin X."/>
            <person name="Bachman B."/>
            <person name="Battles P."/>
            <person name="Bell A."/>
            <person name="Bess C."/>
            <person name="Bickham C."/>
            <person name="Chaboub L."/>
            <person name="Chen D."/>
            <person name="Coyle M."/>
            <person name="Deiros D.R."/>
            <person name="Dinh H."/>
            <person name="Forbes L."/>
            <person name="Fowler G."/>
            <person name="Francisco L."/>
            <person name="Fu Q."/>
            <person name="Gubbala S."/>
            <person name="Hale W."/>
            <person name="Han Y."/>
            <person name="Hemphill L."/>
            <person name="Highlander S.K."/>
            <person name="Hirani K."/>
            <person name="Hogues M."/>
            <person name="Jackson L."/>
            <person name="Jakkamsetti A."/>
            <person name="Javaid M."/>
            <person name="Jiang H."/>
            <person name="Korchina V."/>
            <person name="Kovar C."/>
            <person name="Lara F."/>
            <person name="Lee S."/>
            <person name="Mata R."/>
            <person name="Mathew T."/>
            <person name="Moen C."/>
            <person name="Morales K."/>
            <person name="Munidasa M."/>
            <person name="Nazareth L."/>
            <person name="Ngo R."/>
            <person name="Nguyen L."/>
            <person name="Okwuonu G."/>
            <person name="Ongeri F."/>
            <person name="Patil S."/>
            <person name="Petrosino J."/>
            <person name="Pham C."/>
            <person name="Pham P."/>
            <person name="Pu L.-L."/>
            <person name="Puazo M."/>
            <person name="Raj R."/>
            <person name="Reid J."/>
            <person name="Rouhana J."/>
            <person name="Saada N."/>
            <person name="Shang Y."/>
            <person name="Simmons D."/>
            <person name="Thornton R."/>
            <person name="Warren J."/>
            <person name="Weissenberger G."/>
            <person name="Zhang J."/>
            <person name="Zhang L."/>
            <person name="Zhou C."/>
            <person name="Zhu D."/>
            <person name="Muzny D."/>
            <person name="Worley K."/>
            <person name="Gibbs R."/>
        </authorList>
    </citation>
    <scope>NUCLEOTIDE SEQUENCE [LARGE SCALE GENOMIC DNA]</scope>
    <source>
        <strain evidence="6">LMS2-1</strain>
    </source>
</reference>
<protein>
    <recommendedName>
        <fullName evidence="4">Pseudouridine synthase</fullName>
        <ecNumber evidence="4">5.4.99.-</ecNumber>
    </recommendedName>
</protein>
<evidence type="ECO:0000313" key="6">
    <source>
        <dbReference type="EMBL" id="EEN80111.1"/>
    </source>
</evidence>
<dbReference type="PANTHER" id="PTHR21600:SF87">
    <property type="entry name" value="RNA PSEUDOURIDYLATE SYNTHASE DOMAIN-CONTAINING PROTEIN 1"/>
    <property type="match status" value="1"/>
</dbReference>
<dbReference type="InterPro" id="IPR006225">
    <property type="entry name" value="PsdUridine_synth_RluC/D"/>
</dbReference>
<dbReference type="SUPFAM" id="SSF55120">
    <property type="entry name" value="Pseudouridine synthase"/>
    <property type="match status" value="1"/>
</dbReference>
<dbReference type="GO" id="GO:0003723">
    <property type="term" value="F:RNA binding"/>
    <property type="evidence" value="ECO:0007669"/>
    <property type="project" value="InterPro"/>
</dbReference>
<keyword evidence="4 6" id="KW-0413">Isomerase</keyword>
<dbReference type="EC" id="5.4.99.-" evidence="4"/>
<dbReference type="CDD" id="cd02869">
    <property type="entry name" value="PseudoU_synth_RluA_like"/>
    <property type="match status" value="1"/>
</dbReference>
<comment type="similarity">
    <text evidence="2 4">Belongs to the pseudouridine synthase RluA family.</text>
</comment>
<accession>C2JY58</accession>
<organism evidence="6 7">
    <name type="scientific">Lacticaseibacillus rhamnosus (strain LMS2-1)</name>
    <dbReference type="NCBI Taxonomy" id="525361"/>
    <lineage>
        <taxon>Bacteria</taxon>
        <taxon>Bacillati</taxon>
        <taxon>Bacillota</taxon>
        <taxon>Bacilli</taxon>
        <taxon>Lactobacillales</taxon>
        <taxon>Lactobacillaceae</taxon>
        <taxon>Lacticaseibacillus</taxon>
    </lineage>
</organism>
<name>C2JY58_LACRM</name>
<dbReference type="GO" id="GO:0140098">
    <property type="term" value="F:catalytic activity, acting on RNA"/>
    <property type="evidence" value="ECO:0007669"/>
    <property type="project" value="UniProtKB-ARBA"/>
</dbReference>
<evidence type="ECO:0000313" key="7">
    <source>
        <dbReference type="Proteomes" id="UP000004525"/>
    </source>
</evidence>
<comment type="function">
    <text evidence="4">Responsible for synthesis of pseudouridine from uracil.</text>
</comment>
<dbReference type="Gene3D" id="3.30.2350.10">
    <property type="entry name" value="Pseudouridine synthase"/>
    <property type="match status" value="1"/>
</dbReference>
<dbReference type="Proteomes" id="UP000004525">
    <property type="component" value="Unassembled WGS sequence"/>
</dbReference>
<dbReference type="GO" id="GO:0009982">
    <property type="term" value="F:pseudouridine synthase activity"/>
    <property type="evidence" value="ECO:0007669"/>
    <property type="project" value="InterPro"/>
</dbReference>
<feature type="domain" description="Pseudouridine synthase RsuA/RluA-like" evidence="5">
    <location>
        <begin position="116"/>
        <end position="262"/>
    </location>
</feature>
<dbReference type="PANTHER" id="PTHR21600">
    <property type="entry name" value="MITOCHONDRIAL RNA PSEUDOURIDINE SYNTHASE"/>
    <property type="match status" value="1"/>
</dbReference>
<feature type="active site" evidence="3">
    <location>
        <position position="159"/>
    </location>
</feature>
<dbReference type="GO" id="GO:0000455">
    <property type="term" value="P:enzyme-directed rRNA pseudouridine synthesis"/>
    <property type="evidence" value="ECO:0007669"/>
    <property type="project" value="TreeGrafter"/>
</dbReference>
<comment type="caution">
    <text evidence="6">The sequence shown here is derived from an EMBL/GenBank/DDBJ whole genome shotgun (WGS) entry which is preliminary data.</text>
</comment>